<accession>A0A9D1GCH6</accession>
<dbReference type="PANTHER" id="PTHR21716">
    <property type="entry name" value="TRANSMEMBRANE PROTEIN"/>
    <property type="match status" value="1"/>
</dbReference>
<dbReference type="EMBL" id="DVKQ01000077">
    <property type="protein sequence ID" value="HIT38017.1"/>
    <property type="molecule type" value="Genomic_DNA"/>
</dbReference>
<sequence>MFRKNNKSNELDYKAINKFFYTSNNLLNFVLVLVIILAILLATYLIKEWNILSIIGTILSVISPVFIGFVIAWLLDPLATKFSSKMPRVLACILTYLIIFGGIILILVFTVPTFSSGVSDIVSVVPDIVDNVQDFASDMLENLGDSSRVESYKNTMLDKIEEVGTSLVNTLPNTIWNFGSGIISVATNIILGLMIGFYLLFDFRKFQGHLLSIIPKDWHEGAKDLMSRINGKLRSYVGGVLLIMVLVFITQSIGFSLAGLSAPFLFALFCAITDVIPYIGPWIGGAPAVIVGFTISPMVGVFCLISVVVCQLLENNFYQPLIMGKTMKLHPVTIMLGLLLFNYFFGMIGMIVATPLIATIKIIFEFIMEHSSIGEAFNNYQTNNKKTKTEKSTKVSLIKES</sequence>
<keyword evidence="5 8" id="KW-0812">Transmembrane</keyword>
<keyword evidence="7 8" id="KW-0472">Membrane</keyword>
<comment type="caution">
    <text evidence="9">The sequence shown here is derived from an EMBL/GenBank/DDBJ whole genome shotgun (WGS) entry which is preliminary data.</text>
</comment>
<comment type="similarity">
    <text evidence="2">Belongs to the autoinducer-2 exporter (AI-2E) (TC 2.A.86) family.</text>
</comment>
<evidence type="ECO:0000313" key="10">
    <source>
        <dbReference type="Proteomes" id="UP000886833"/>
    </source>
</evidence>
<evidence type="ECO:0000256" key="1">
    <source>
        <dbReference type="ARBA" id="ARBA00004651"/>
    </source>
</evidence>
<evidence type="ECO:0000256" key="8">
    <source>
        <dbReference type="SAM" id="Phobius"/>
    </source>
</evidence>
<proteinExistence type="inferred from homology"/>
<organism evidence="9 10">
    <name type="scientific">Candidatus Onthousia faecipullorum</name>
    <dbReference type="NCBI Taxonomy" id="2840887"/>
    <lineage>
        <taxon>Bacteria</taxon>
        <taxon>Bacillati</taxon>
        <taxon>Bacillota</taxon>
        <taxon>Bacilli</taxon>
        <taxon>Candidatus Onthousia</taxon>
    </lineage>
</organism>
<protein>
    <submittedName>
        <fullName evidence="9">AI-2E family transporter</fullName>
    </submittedName>
</protein>
<evidence type="ECO:0000256" key="2">
    <source>
        <dbReference type="ARBA" id="ARBA00009773"/>
    </source>
</evidence>
<comment type="subcellular location">
    <subcellularLocation>
        <location evidence="1">Cell membrane</location>
        <topology evidence="1">Multi-pass membrane protein</topology>
    </subcellularLocation>
</comment>
<feature type="transmembrane region" description="Helical" evidence="8">
    <location>
        <begin position="290"/>
        <end position="314"/>
    </location>
</feature>
<evidence type="ECO:0000313" key="9">
    <source>
        <dbReference type="EMBL" id="HIT38017.1"/>
    </source>
</evidence>
<gene>
    <name evidence="9" type="ORF">IAB59_06050</name>
</gene>
<dbReference type="PANTHER" id="PTHR21716:SF53">
    <property type="entry name" value="PERMEASE PERM-RELATED"/>
    <property type="match status" value="1"/>
</dbReference>
<keyword evidence="4" id="KW-1003">Cell membrane</keyword>
<feature type="transmembrane region" description="Helical" evidence="8">
    <location>
        <begin position="26"/>
        <end position="46"/>
    </location>
</feature>
<feature type="transmembrane region" description="Helical" evidence="8">
    <location>
        <begin position="175"/>
        <end position="201"/>
    </location>
</feature>
<dbReference type="InterPro" id="IPR002549">
    <property type="entry name" value="AI-2E-like"/>
</dbReference>
<keyword evidence="6 8" id="KW-1133">Transmembrane helix</keyword>
<evidence type="ECO:0000256" key="5">
    <source>
        <dbReference type="ARBA" id="ARBA00022692"/>
    </source>
</evidence>
<feature type="transmembrane region" description="Helical" evidence="8">
    <location>
        <begin position="264"/>
        <end position="283"/>
    </location>
</feature>
<evidence type="ECO:0000256" key="4">
    <source>
        <dbReference type="ARBA" id="ARBA00022475"/>
    </source>
</evidence>
<feature type="transmembrane region" description="Helical" evidence="8">
    <location>
        <begin position="52"/>
        <end position="75"/>
    </location>
</feature>
<dbReference type="Pfam" id="PF01594">
    <property type="entry name" value="AI-2E_transport"/>
    <property type="match status" value="1"/>
</dbReference>
<evidence type="ECO:0000256" key="7">
    <source>
        <dbReference type="ARBA" id="ARBA00023136"/>
    </source>
</evidence>
<feature type="transmembrane region" description="Helical" evidence="8">
    <location>
        <begin position="87"/>
        <end position="109"/>
    </location>
</feature>
<evidence type="ECO:0000256" key="3">
    <source>
        <dbReference type="ARBA" id="ARBA00022448"/>
    </source>
</evidence>
<dbReference type="GO" id="GO:0005886">
    <property type="term" value="C:plasma membrane"/>
    <property type="evidence" value="ECO:0007669"/>
    <property type="project" value="UniProtKB-SubCell"/>
</dbReference>
<dbReference type="Proteomes" id="UP000886833">
    <property type="component" value="Unassembled WGS sequence"/>
</dbReference>
<evidence type="ECO:0000256" key="6">
    <source>
        <dbReference type="ARBA" id="ARBA00022989"/>
    </source>
</evidence>
<feature type="transmembrane region" description="Helical" evidence="8">
    <location>
        <begin position="334"/>
        <end position="358"/>
    </location>
</feature>
<name>A0A9D1GCH6_9FIRM</name>
<reference evidence="9" key="1">
    <citation type="submission" date="2020-10" db="EMBL/GenBank/DDBJ databases">
        <authorList>
            <person name="Gilroy R."/>
        </authorList>
    </citation>
    <scope>NUCLEOTIDE SEQUENCE</scope>
    <source>
        <strain evidence="9">CHK195-26880</strain>
    </source>
</reference>
<reference evidence="9" key="2">
    <citation type="journal article" date="2021" name="PeerJ">
        <title>Extensive microbial diversity within the chicken gut microbiome revealed by metagenomics and culture.</title>
        <authorList>
            <person name="Gilroy R."/>
            <person name="Ravi A."/>
            <person name="Getino M."/>
            <person name="Pursley I."/>
            <person name="Horton D.L."/>
            <person name="Alikhan N.F."/>
            <person name="Baker D."/>
            <person name="Gharbi K."/>
            <person name="Hall N."/>
            <person name="Watson M."/>
            <person name="Adriaenssens E.M."/>
            <person name="Foster-Nyarko E."/>
            <person name="Jarju S."/>
            <person name="Secka A."/>
            <person name="Antonio M."/>
            <person name="Oren A."/>
            <person name="Chaudhuri R.R."/>
            <person name="La Ragione R."/>
            <person name="Hildebrand F."/>
            <person name="Pallen M.J."/>
        </authorList>
    </citation>
    <scope>NUCLEOTIDE SEQUENCE</scope>
    <source>
        <strain evidence="9">CHK195-26880</strain>
    </source>
</reference>
<keyword evidence="3" id="KW-0813">Transport</keyword>
<feature type="transmembrane region" description="Helical" evidence="8">
    <location>
        <begin position="236"/>
        <end position="258"/>
    </location>
</feature>
<dbReference type="AlphaFoldDB" id="A0A9D1GCH6"/>